<protein>
    <submittedName>
        <fullName evidence="1">Uncharacterized protein</fullName>
    </submittedName>
</protein>
<name>A0A843X903_COLES</name>
<reference evidence="1" key="1">
    <citation type="submission" date="2017-07" db="EMBL/GenBank/DDBJ databases">
        <title>Taro Niue Genome Assembly and Annotation.</title>
        <authorList>
            <person name="Atibalentja N."/>
            <person name="Keating K."/>
            <person name="Fields C.J."/>
        </authorList>
    </citation>
    <scope>NUCLEOTIDE SEQUENCE</scope>
    <source>
        <strain evidence="1">Niue_2</strain>
        <tissue evidence="1">Leaf</tissue>
    </source>
</reference>
<gene>
    <name evidence="1" type="ORF">Taro_048747</name>
</gene>
<dbReference type="EMBL" id="NMUH01006689">
    <property type="protein sequence ID" value="MQM15795.1"/>
    <property type="molecule type" value="Genomic_DNA"/>
</dbReference>
<sequence length="50" mass="5796">MQRALPSHTWIRRLGLMQWEGRGRAECMDLGQPGYYSNIVLICKFNHSSS</sequence>
<evidence type="ECO:0000313" key="2">
    <source>
        <dbReference type="Proteomes" id="UP000652761"/>
    </source>
</evidence>
<accession>A0A843X903</accession>
<evidence type="ECO:0000313" key="1">
    <source>
        <dbReference type="EMBL" id="MQM15795.1"/>
    </source>
</evidence>
<keyword evidence="2" id="KW-1185">Reference proteome</keyword>
<dbReference type="Proteomes" id="UP000652761">
    <property type="component" value="Unassembled WGS sequence"/>
</dbReference>
<proteinExistence type="predicted"/>
<dbReference type="AlphaFoldDB" id="A0A843X903"/>
<organism evidence="1 2">
    <name type="scientific">Colocasia esculenta</name>
    <name type="common">Wild taro</name>
    <name type="synonym">Arum esculentum</name>
    <dbReference type="NCBI Taxonomy" id="4460"/>
    <lineage>
        <taxon>Eukaryota</taxon>
        <taxon>Viridiplantae</taxon>
        <taxon>Streptophyta</taxon>
        <taxon>Embryophyta</taxon>
        <taxon>Tracheophyta</taxon>
        <taxon>Spermatophyta</taxon>
        <taxon>Magnoliopsida</taxon>
        <taxon>Liliopsida</taxon>
        <taxon>Araceae</taxon>
        <taxon>Aroideae</taxon>
        <taxon>Colocasieae</taxon>
        <taxon>Colocasia</taxon>
    </lineage>
</organism>
<comment type="caution">
    <text evidence="1">The sequence shown here is derived from an EMBL/GenBank/DDBJ whole genome shotgun (WGS) entry which is preliminary data.</text>
</comment>
<feature type="non-terminal residue" evidence="1">
    <location>
        <position position="50"/>
    </location>
</feature>